<organism evidence="1">
    <name type="scientific">Leptospira borgpetersenii serovar Ballum</name>
    <dbReference type="NCBI Taxonomy" id="280505"/>
    <lineage>
        <taxon>Bacteria</taxon>
        <taxon>Pseudomonadati</taxon>
        <taxon>Spirochaetota</taxon>
        <taxon>Spirochaetia</taxon>
        <taxon>Leptospirales</taxon>
        <taxon>Leptospiraceae</taxon>
        <taxon>Leptospira</taxon>
    </lineage>
</organism>
<gene>
    <name evidence="1" type="ORF">LBBP_02863</name>
</gene>
<accession>A0A0S2ITU8</accession>
<name>A0A0S2ITU8_LEPBO</name>
<proteinExistence type="predicted"/>
<dbReference type="EMBL" id="CP012029">
    <property type="protein sequence ID" value="ALO27079.1"/>
    <property type="molecule type" value="Genomic_DNA"/>
</dbReference>
<protein>
    <submittedName>
        <fullName evidence="1">Uncharacterized protein</fullName>
    </submittedName>
</protein>
<sequence length="44" mass="5163">MKDRIEQGIAETILSRFDPWISNLRVGLLSEAVQQFHDRTKHLL</sequence>
<dbReference type="AlphaFoldDB" id="A0A0S2ITU8"/>
<reference evidence="1 2" key="1">
    <citation type="journal article" date="2015" name="PLoS Negl. Trop. Dis.">
        <title>Distribution of Plasmids in Distinct Leptospira Pathogenic Species.</title>
        <authorList>
            <person name="Wang Y."/>
            <person name="Zhuang X."/>
            <person name="Zhong Y."/>
            <person name="Zhang C."/>
            <person name="Zhang Y."/>
            <person name="Zeng L."/>
            <person name="Zhu Y."/>
            <person name="He P."/>
            <person name="Dong K."/>
            <person name="Pal U."/>
            <person name="Guo X."/>
            <person name="Qin J."/>
        </authorList>
    </citation>
    <scope>NUCLEOTIDE SEQUENCE [LARGE SCALE GENOMIC DNA]</scope>
    <source>
        <strain evidence="1 2">56604</strain>
    </source>
</reference>
<evidence type="ECO:0000313" key="1">
    <source>
        <dbReference type="EMBL" id="ALO27079.1"/>
    </source>
</evidence>
<dbReference type="Proteomes" id="UP000058857">
    <property type="component" value="Chromosome 1"/>
</dbReference>
<dbReference type="PATRIC" id="fig|280505.15.peg.2794"/>
<evidence type="ECO:0000313" key="2">
    <source>
        <dbReference type="Proteomes" id="UP000058857"/>
    </source>
</evidence>